<dbReference type="RefSeq" id="WP_116023216.1">
    <property type="nucleotide sequence ID" value="NZ_QTTT01000001.1"/>
</dbReference>
<sequence length="62" mass="6830">MTTWRKSSRSANSGQEDCVELARLTRTVGIRDSKSPDAGHLNLSPETFTALIAQVKRDEPSI</sequence>
<name>A0A3D9T1S4_9ACTN</name>
<comment type="caution">
    <text evidence="2">The sequence shown here is derived from an EMBL/GenBank/DDBJ whole genome shotgun (WGS) entry which is preliminary data.</text>
</comment>
<protein>
    <submittedName>
        <fullName evidence="2">Uncharacterized protein DUF397</fullName>
    </submittedName>
</protein>
<keyword evidence="3" id="KW-1185">Reference proteome</keyword>
<dbReference type="AlphaFoldDB" id="A0A3D9T1S4"/>
<feature type="domain" description="DUF397" evidence="1">
    <location>
        <begin position="3"/>
        <end position="56"/>
    </location>
</feature>
<dbReference type="Proteomes" id="UP000256661">
    <property type="component" value="Unassembled WGS sequence"/>
</dbReference>
<dbReference type="EMBL" id="QTTT01000001">
    <property type="protein sequence ID" value="REE97771.1"/>
    <property type="molecule type" value="Genomic_DNA"/>
</dbReference>
<gene>
    <name evidence="2" type="ORF">DFJ69_3246</name>
</gene>
<evidence type="ECO:0000259" key="1">
    <source>
        <dbReference type="Pfam" id="PF04149"/>
    </source>
</evidence>
<dbReference type="Pfam" id="PF04149">
    <property type="entry name" value="DUF397"/>
    <property type="match status" value="1"/>
</dbReference>
<evidence type="ECO:0000313" key="3">
    <source>
        <dbReference type="Proteomes" id="UP000256661"/>
    </source>
</evidence>
<proteinExistence type="predicted"/>
<dbReference type="OrthoDB" id="3430276at2"/>
<accession>A0A3D9T1S4</accession>
<organism evidence="2 3">
    <name type="scientific">Thermomonospora umbrina</name>
    <dbReference type="NCBI Taxonomy" id="111806"/>
    <lineage>
        <taxon>Bacteria</taxon>
        <taxon>Bacillati</taxon>
        <taxon>Actinomycetota</taxon>
        <taxon>Actinomycetes</taxon>
        <taxon>Streptosporangiales</taxon>
        <taxon>Thermomonosporaceae</taxon>
        <taxon>Thermomonospora</taxon>
    </lineage>
</organism>
<dbReference type="InterPro" id="IPR007278">
    <property type="entry name" value="DUF397"/>
</dbReference>
<evidence type="ECO:0000313" key="2">
    <source>
        <dbReference type="EMBL" id="REE97771.1"/>
    </source>
</evidence>
<reference evidence="2 3" key="1">
    <citation type="submission" date="2018-08" db="EMBL/GenBank/DDBJ databases">
        <title>Sequencing the genomes of 1000 actinobacteria strains.</title>
        <authorList>
            <person name="Klenk H.-P."/>
        </authorList>
    </citation>
    <scope>NUCLEOTIDE SEQUENCE [LARGE SCALE GENOMIC DNA]</scope>
    <source>
        <strain evidence="2 3">DSM 43927</strain>
    </source>
</reference>